<dbReference type="AlphaFoldDB" id="A0AB38YCJ0"/>
<proteinExistence type="predicted"/>
<reference evidence="1" key="1">
    <citation type="submission" date="2022-07" db="EMBL/GenBank/DDBJ databases">
        <title>Complete genome sequence of Salinispirillum sp. LH10-3-1 capable of multiple carbohydrate inversion isolated from a soda lake.</title>
        <authorList>
            <person name="Liu J."/>
            <person name="Zhai Y."/>
            <person name="Zhang H."/>
            <person name="Yang H."/>
            <person name="Qu J."/>
            <person name="Li J."/>
        </authorList>
    </citation>
    <scope>NUCLEOTIDE SEQUENCE</scope>
    <source>
        <strain evidence="1">LH 10-3-1</strain>
    </source>
</reference>
<evidence type="ECO:0000313" key="1">
    <source>
        <dbReference type="EMBL" id="WLD57066.1"/>
    </source>
</evidence>
<name>A0AB38YCJ0_9GAMM</name>
<dbReference type="RefSeq" id="WP_304994353.1">
    <property type="nucleotide sequence ID" value="NZ_CP101717.1"/>
</dbReference>
<dbReference type="InterPro" id="IPR021457">
    <property type="entry name" value="DUF3108"/>
</dbReference>
<dbReference type="Pfam" id="PF11306">
    <property type="entry name" value="DUF3108"/>
    <property type="match status" value="1"/>
</dbReference>
<dbReference type="EMBL" id="CP101717">
    <property type="protein sequence ID" value="WLD57066.1"/>
    <property type="molecule type" value="Genomic_DNA"/>
</dbReference>
<sequence length="225" mass="26670">MAYDLQPFELELEGFQYAGVGIKVTGKQSLARRNNDVWRISFEMRGPFVRIEEWVDFRWVDGTPAPIEYRFDQRMPFNNESRRIRFEPDRDRIRVNLNNNSYTYDFEPDIFDPLSYTLLLLNQLSLGEERFEFSVIDRRNPRRYVFELIEETELSGNSAAIVAQRVPSRGITYIVFDTDWTIPTHFLRWRDGKLDQQIRAMSATIGGTRVRDLPHWPNPRNDIPS</sequence>
<accession>A0AB38YCJ0</accession>
<gene>
    <name evidence="1" type="ORF">NFC81_10045</name>
</gene>
<organism evidence="1">
    <name type="scientific">Salinispirillum sp. LH 10-3-1</name>
    <dbReference type="NCBI Taxonomy" id="2952525"/>
    <lineage>
        <taxon>Bacteria</taxon>
        <taxon>Pseudomonadati</taxon>
        <taxon>Pseudomonadota</taxon>
        <taxon>Gammaproteobacteria</taxon>
        <taxon>Oceanospirillales</taxon>
        <taxon>Saccharospirillaceae</taxon>
        <taxon>Salinispirillum</taxon>
    </lineage>
</organism>
<protein>
    <submittedName>
        <fullName evidence="1">DUF3108 domain-containing protein</fullName>
    </submittedName>
</protein>